<dbReference type="InterPro" id="IPR011009">
    <property type="entry name" value="Kinase-like_dom_sf"/>
</dbReference>
<name>A0A8H3LV33_9GLOM</name>
<accession>A0A8H3LV33</accession>
<protein>
    <submittedName>
        <fullName evidence="2">Kinase-like domain-containing protein</fullName>
    </submittedName>
</protein>
<evidence type="ECO:0000259" key="1">
    <source>
        <dbReference type="PROSITE" id="PS50011"/>
    </source>
</evidence>
<dbReference type="PROSITE" id="PS50011">
    <property type="entry name" value="PROTEIN_KINASE_DOM"/>
    <property type="match status" value="1"/>
</dbReference>
<feature type="domain" description="Protein kinase" evidence="1">
    <location>
        <begin position="9"/>
        <end position="267"/>
    </location>
</feature>
<dbReference type="Gene3D" id="1.10.510.10">
    <property type="entry name" value="Transferase(Phosphotransferase) domain 1"/>
    <property type="match status" value="2"/>
</dbReference>
<dbReference type="Proteomes" id="UP000615446">
    <property type="component" value="Unassembled WGS sequence"/>
</dbReference>
<evidence type="ECO:0000313" key="2">
    <source>
        <dbReference type="EMBL" id="GES92996.1"/>
    </source>
</evidence>
<comment type="caution">
    <text evidence="2">The sequence shown here is derived from an EMBL/GenBank/DDBJ whole genome shotgun (WGS) entry which is preliminary data.</text>
</comment>
<keyword evidence="2" id="KW-0808">Transferase</keyword>
<gene>
    <name evidence="2" type="ORF">RCL2_001975800</name>
</gene>
<dbReference type="GO" id="GO:0005524">
    <property type="term" value="F:ATP binding"/>
    <property type="evidence" value="ECO:0007669"/>
    <property type="project" value="InterPro"/>
</dbReference>
<keyword evidence="2" id="KW-0418">Kinase</keyword>
<reference evidence="2" key="1">
    <citation type="submission" date="2019-10" db="EMBL/GenBank/DDBJ databases">
        <title>Conservation and host-specific expression of non-tandemly repeated heterogenous ribosome RNA gene in arbuscular mycorrhizal fungi.</title>
        <authorList>
            <person name="Maeda T."/>
            <person name="Kobayashi Y."/>
            <person name="Nakagawa T."/>
            <person name="Ezawa T."/>
            <person name="Yamaguchi K."/>
            <person name="Bino T."/>
            <person name="Nishimoto Y."/>
            <person name="Shigenobu S."/>
            <person name="Kawaguchi M."/>
        </authorList>
    </citation>
    <scope>NUCLEOTIDE SEQUENCE</scope>
    <source>
        <strain evidence="2">HR1</strain>
    </source>
</reference>
<evidence type="ECO:0000313" key="3">
    <source>
        <dbReference type="Proteomes" id="UP000615446"/>
    </source>
</evidence>
<proteinExistence type="predicted"/>
<dbReference type="GO" id="GO:0004672">
    <property type="term" value="F:protein kinase activity"/>
    <property type="evidence" value="ECO:0007669"/>
    <property type="project" value="InterPro"/>
</dbReference>
<dbReference type="AlphaFoldDB" id="A0A8H3LV33"/>
<dbReference type="OrthoDB" id="2428660at2759"/>
<organism evidence="2 3">
    <name type="scientific">Rhizophagus clarus</name>
    <dbReference type="NCBI Taxonomy" id="94130"/>
    <lineage>
        <taxon>Eukaryota</taxon>
        <taxon>Fungi</taxon>
        <taxon>Fungi incertae sedis</taxon>
        <taxon>Mucoromycota</taxon>
        <taxon>Glomeromycotina</taxon>
        <taxon>Glomeromycetes</taxon>
        <taxon>Glomerales</taxon>
        <taxon>Glomeraceae</taxon>
        <taxon>Rhizophagus</taxon>
    </lineage>
</organism>
<sequence length="267" mass="31307">MEFVPYEQFKDIEFISEGGFSKVYKATWINGPVSGWNNKNNCRISNYTVVLKKFKNSINITSKELNELKVFYYYSSKWKHQRNDHVCKYFGITQDPDSQDFVIIMPYYSKSATEFESNENYGIIPYMAPETFQGQKYTKASDVYSYIKLMNQCWHSDPNKRPKTTYISEKINKIWNEESKSSTDIIESSDIGPIKITNSGAIYKSRHLNAMINSVMSLRSSRSQFVNLEEKVKRKFEDNLIKDNNEEDYLTKELELDIDLNFNDNGK</sequence>
<dbReference type="EMBL" id="BLAL01000218">
    <property type="protein sequence ID" value="GES92996.1"/>
    <property type="molecule type" value="Genomic_DNA"/>
</dbReference>
<dbReference type="SUPFAM" id="SSF56112">
    <property type="entry name" value="Protein kinase-like (PK-like)"/>
    <property type="match status" value="1"/>
</dbReference>
<dbReference type="InterPro" id="IPR000719">
    <property type="entry name" value="Prot_kinase_dom"/>
</dbReference>